<sequence length="267" mass="30236">MTTGTTPQPSADDDYFFEADLYDTLWAGLNKLDLPFFLSTVKEFGGPVLELAAGTGRVLLPAVRIAGTGVDVDLSVSMLEQGRRNAAAEGLDESAVRFVEGDLRTVRLGERFPLILAAGQPLFHCANDEDWAEALATVREHLTPGGRFVSGIPYFRFDEMAKYSERLYLAGEIRHPGTGQRIAMWDYNTYDLQEQSITRRRVSELLDEDGLVTERRHTFRKNYYRYPNEVRRTLQQAGFTIEREYGGYDESPYGPDSEHYVWVATAR</sequence>
<evidence type="ECO:0000313" key="3">
    <source>
        <dbReference type="Proteomes" id="UP001499987"/>
    </source>
</evidence>
<dbReference type="InterPro" id="IPR041698">
    <property type="entry name" value="Methyltransf_25"/>
</dbReference>
<dbReference type="InterPro" id="IPR029063">
    <property type="entry name" value="SAM-dependent_MTases_sf"/>
</dbReference>
<name>A0ABN1TJ33_9ACTN</name>
<accession>A0ABN1TJ33</accession>
<dbReference type="RefSeq" id="WP_344623948.1">
    <property type="nucleotide sequence ID" value="NZ_BAAALD010000022.1"/>
</dbReference>
<reference evidence="2 3" key="1">
    <citation type="journal article" date="2019" name="Int. J. Syst. Evol. Microbiol.">
        <title>The Global Catalogue of Microorganisms (GCM) 10K type strain sequencing project: providing services to taxonomists for standard genome sequencing and annotation.</title>
        <authorList>
            <consortium name="The Broad Institute Genomics Platform"/>
            <consortium name="The Broad Institute Genome Sequencing Center for Infectious Disease"/>
            <person name="Wu L."/>
            <person name="Ma J."/>
        </authorList>
    </citation>
    <scope>NUCLEOTIDE SEQUENCE [LARGE SCALE GENOMIC DNA]</scope>
    <source>
        <strain evidence="2 3">JCM 13002</strain>
    </source>
</reference>
<dbReference type="GO" id="GO:0032259">
    <property type="term" value="P:methylation"/>
    <property type="evidence" value="ECO:0007669"/>
    <property type="project" value="UniProtKB-KW"/>
</dbReference>
<dbReference type="EMBL" id="BAAALD010000022">
    <property type="protein sequence ID" value="GAA1083440.1"/>
    <property type="molecule type" value="Genomic_DNA"/>
</dbReference>
<dbReference type="SUPFAM" id="SSF53335">
    <property type="entry name" value="S-adenosyl-L-methionine-dependent methyltransferases"/>
    <property type="match status" value="1"/>
</dbReference>
<dbReference type="Pfam" id="PF13649">
    <property type="entry name" value="Methyltransf_25"/>
    <property type="match status" value="1"/>
</dbReference>
<dbReference type="GO" id="GO:0008168">
    <property type="term" value="F:methyltransferase activity"/>
    <property type="evidence" value="ECO:0007669"/>
    <property type="project" value="UniProtKB-KW"/>
</dbReference>
<dbReference type="Gene3D" id="3.40.50.150">
    <property type="entry name" value="Vaccinia Virus protein VP39"/>
    <property type="match status" value="1"/>
</dbReference>
<evidence type="ECO:0000313" key="2">
    <source>
        <dbReference type="EMBL" id="GAA1083440.1"/>
    </source>
</evidence>
<evidence type="ECO:0000259" key="1">
    <source>
        <dbReference type="Pfam" id="PF13649"/>
    </source>
</evidence>
<gene>
    <name evidence="2" type="ORF">GCM10009663_28430</name>
</gene>
<dbReference type="CDD" id="cd02440">
    <property type="entry name" value="AdoMet_MTases"/>
    <property type="match status" value="1"/>
</dbReference>
<feature type="domain" description="Methyltransferase" evidence="1">
    <location>
        <begin position="48"/>
        <end position="146"/>
    </location>
</feature>
<comment type="caution">
    <text evidence="2">The sequence shown here is derived from an EMBL/GenBank/DDBJ whole genome shotgun (WGS) entry which is preliminary data.</text>
</comment>
<keyword evidence="3" id="KW-1185">Reference proteome</keyword>
<keyword evidence="2" id="KW-0489">Methyltransferase</keyword>
<organism evidence="2 3">
    <name type="scientific">Kitasatospora arboriphila</name>
    <dbReference type="NCBI Taxonomy" id="258052"/>
    <lineage>
        <taxon>Bacteria</taxon>
        <taxon>Bacillati</taxon>
        <taxon>Actinomycetota</taxon>
        <taxon>Actinomycetes</taxon>
        <taxon>Kitasatosporales</taxon>
        <taxon>Streptomycetaceae</taxon>
        <taxon>Kitasatospora</taxon>
    </lineage>
</organism>
<protein>
    <submittedName>
        <fullName evidence="2">Class I SAM-dependent methyltransferase</fullName>
    </submittedName>
</protein>
<keyword evidence="2" id="KW-0808">Transferase</keyword>
<proteinExistence type="predicted"/>
<dbReference type="Proteomes" id="UP001499987">
    <property type="component" value="Unassembled WGS sequence"/>
</dbReference>